<evidence type="ECO:0000256" key="3">
    <source>
        <dbReference type="ARBA" id="ARBA00023082"/>
    </source>
</evidence>
<reference evidence="8 9" key="1">
    <citation type="submission" date="2014-02" db="EMBL/GenBank/DDBJ databases">
        <title>The small core and large imbalanced accessory genome model reveals a collaborative survival strategy of Sorangium cellulosum strains in nature.</title>
        <authorList>
            <person name="Han K."/>
            <person name="Peng R."/>
            <person name="Blom J."/>
            <person name="Li Y.-Z."/>
        </authorList>
    </citation>
    <scope>NUCLEOTIDE SEQUENCE [LARGE SCALE GENOMIC DNA]</scope>
    <source>
        <strain evidence="8 9">So0157-18</strain>
    </source>
</reference>
<dbReference type="InterPro" id="IPR013249">
    <property type="entry name" value="RNA_pol_sigma70_r4_t2"/>
</dbReference>
<dbReference type="Pfam" id="PF08281">
    <property type="entry name" value="Sigma70_r4_2"/>
    <property type="match status" value="1"/>
</dbReference>
<evidence type="ECO:0000256" key="4">
    <source>
        <dbReference type="ARBA" id="ARBA00023125"/>
    </source>
</evidence>
<dbReference type="AlphaFoldDB" id="A0A150PWK3"/>
<dbReference type="Pfam" id="PF04542">
    <property type="entry name" value="Sigma70_r2"/>
    <property type="match status" value="1"/>
</dbReference>
<keyword evidence="2" id="KW-0805">Transcription regulation</keyword>
<dbReference type="GO" id="GO:0016987">
    <property type="term" value="F:sigma factor activity"/>
    <property type="evidence" value="ECO:0007669"/>
    <property type="project" value="UniProtKB-KW"/>
</dbReference>
<keyword evidence="5" id="KW-0804">Transcription</keyword>
<sequence length="201" mass="22657">MKDPTAGGIHQTVEQALQAEVLGDAKQSPRSLVALHAEHGGFVWATLQRFGIQHPDLEDAFQDVFIVVQRRLPSFDWACPITTWLFAICRRVAASHRRRAHTRRERLGEVVDDVPDSARGPEEITSQHQARLRLDGILEAMDLDRRAVFVMFEIEEMPCNEIASLVGVPVGTVYSRLHAARKEFATLLKKSEAERARRGVQ</sequence>
<organism evidence="8 9">
    <name type="scientific">Sorangium cellulosum</name>
    <name type="common">Polyangium cellulosum</name>
    <dbReference type="NCBI Taxonomy" id="56"/>
    <lineage>
        <taxon>Bacteria</taxon>
        <taxon>Pseudomonadati</taxon>
        <taxon>Myxococcota</taxon>
        <taxon>Polyangia</taxon>
        <taxon>Polyangiales</taxon>
        <taxon>Polyangiaceae</taxon>
        <taxon>Sorangium</taxon>
    </lineage>
</organism>
<dbReference type="InterPro" id="IPR014284">
    <property type="entry name" value="RNA_pol_sigma-70_dom"/>
</dbReference>
<evidence type="ECO:0000256" key="2">
    <source>
        <dbReference type="ARBA" id="ARBA00023015"/>
    </source>
</evidence>
<evidence type="ECO:0000259" key="6">
    <source>
        <dbReference type="Pfam" id="PF04542"/>
    </source>
</evidence>
<evidence type="ECO:0000259" key="7">
    <source>
        <dbReference type="Pfam" id="PF08281"/>
    </source>
</evidence>
<protein>
    <submittedName>
        <fullName evidence="8">RNA polymerase subunit sigma</fullName>
    </submittedName>
</protein>
<dbReference type="SUPFAM" id="SSF88659">
    <property type="entry name" value="Sigma3 and sigma4 domains of RNA polymerase sigma factors"/>
    <property type="match status" value="1"/>
</dbReference>
<dbReference type="Proteomes" id="UP000075604">
    <property type="component" value="Unassembled WGS sequence"/>
</dbReference>
<evidence type="ECO:0000313" key="8">
    <source>
        <dbReference type="EMBL" id="KYF60079.1"/>
    </source>
</evidence>
<dbReference type="GO" id="GO:0006352">
    <property type="term" value="P:DNA-templated transcription initiation"/>
    <property type="evidence" value="ECO:0007669"/>
    <property type="project" value="InterPro"/>
</dbReference>
<evidence type="ECO:0000256" key="1">
    <source>
        <dbReference type="ARBA" id="ARBA00010641"/>
    </source>
</evidence>
<keyword evidence="4" id="KW-0238">DNA-binding</keyword>
<evidence type="ECO:0000256" key="5">
    <source>
        <dbReference type="ARBA" id="ARBA00023163"/>
    </source>
</evidence>
<dbReference type="Gene3D" id="1.10.1740.10">
    <property type="match status" value="1"/>
</dbReference>
<dbReference type="EMBL" id="JELX01001077">
    <property type="protein sequence ID" value="KYF60079.1"/>
    <property type="molecule type" value="Genomic_DNA"/>
</dbReference>
<dbReference type="NCBIfam" id="TIGR02937">
    <property type="entry name" value="sigma70-ECF"/>
    <property type="match status" value="1"/>
</dbReference>
<proteinExistence type="inferred from homology"/>
<gene>
    <name evidence="8" type="ORF">BE04_20615</name>
</gene>
<evidence type="ECO:0000313" key="9">
    <source>
        <dbReference type="Proteomes" id="UP000075604"/>
    </source>
</evidence>
<dbReference type="GO" id="GO:0003677">
    <property type="term" value="F:DNA binding"/>
    <property type="evidence" value="ECO:0007669"/>
    <property type="project" value="UniProtKB-KW"/>
</dbReference>
<dbReference type="InterPro" id="IPR039425">
    <property type="entry name" value="RNA_pol_sigma-70-like"/>
</dbReference>
<dbReference type="PANTHER" id="PTHR43133">
    <property type="entry name" value="RNA POLYMERASE ECF-TYPE SIGMA FACTO"/>
    <property type="match status" value="1"/>
</dbReference>
<dbReference type="InterPro" id="IPR013325">
    <property type="entry name" value="RNA_pol_sigma_r2"/>
</dbReference>
<dbReference type="PANTHER" id="PTHR43133:SF8">
    <property type="entry name" value="RNA POLYMERASE SIGMA FACTOR HI_1459-RELATED"/>
    <property type="match status" value="1"/>
</dbReference>
<dbReference type="InterPro" id="IPR036388">
    <property type="entry name" value="WH-like_DNA-bd_sf"/>
</dbReference>
<dbReference type="InterPro" id="IPR013324">
    <property type="entry name" value="RNA_pol_sigma_r3/r4-like"/>
</dbReference>
<name>A0A150PWK3_SORCE</name>
<feature type="domain" description="RNA polymerase sigma factor 70 region 4 type 2" evidence="7">
    <location>
        <begin position="132"/>
        <end position="183"/>
    </location>
</feature>
<comment type="similarity">
    <text evidence="1">Belongs to the sigma-70 factor family. ECF subfamily.</text>
</comment>
<accession>A0A150PWK3</accession>
<feature type="domain" description="RNA polymerase sigma-70 region 2" evidence="6">
    <location>
        <begin position="37"/>
        <end position="100"/>
    </location>
</feature>
<dbReference type="Gene3D" id="1.10.10.10">
    <property type="entry name" value="Winged helix-like DNA-binding domain superfamily/Winged helix DNA-binding domain"/>
    <property type="match status" value="1"/>
</dbReference>
<comment type="caution">
    <text evidence="8">The sequence shown here is derived from an EMBL/GenBank/DDBJ whole genome shotgun (WGS) entry which is preliminary data.</text>
</comment>
<dbReference type="SUPFAM" id="SSF88946">
    <property type="entry name" value="Sigma2 domain of RNA polymerase sigma factors"/>
    <property type="match status" value="1"/>
</dbReference>
<keyword evidence="3" id="KW-0731">Sigma factor</keyword>
<dbReference type="InterPro" id="IPR007627">
    <property type="entry name" value="RNA_pol_sigma70_r2"/>
</dbReference>